<feature type="transmembrane region" description="Helical" evidence="2">
    <location>
        <begin position="160"/>
        <end position="183"/>
    </location>
</feature>
<protein>
    <submittedName>
        <fullName evidence="3">Uncharacterized protein</fullName>
    </submittedName>
</protein>
<comment type="caution">
    <text evidence="3">The sequence shown here is derived from an EMBL/GenBank/DDBJ whole genome shotgun (WGS) entry which is preliminary data.</text>
</comment>
<dbReference type="OrthoDB" id="2061265at2"/>
<organism evidence="3 4">
    <name type="scientific">Anaerotignum faecicola</name>
    <dbReference type="NCBI Taxonomy" id="2358141"/>
    <lineage>
        <taxon>Bacteria</taxon>
        <taxon>Bacillati</taxon>
        <taxon>Bacillota</taxon>
        <taxon>Clostridia</taxon>
        <taxon>Lachnospirales</taxon>
        <taxon>Anaerotignaceae</taxon>
        <taxon>Anaerotignum</taxon>
    </lineage>
</organism>
<dbReference type="Proteomes" id="UP000287361">
    <property type="component" value="Unassembled WGS sequence"/>
</dbReference>
<gene>
    <name evidence="3" type="ORF">KGMB03357_16410</name>
</gene>
<dbReference type="EMBL" id="BHVZ01000004">
    <property type="protein sequence ID" value="GCB29980.1"/>
    <property type="molecule type" value="Genomic_DNA"/>
</dbReference>
<sequence length="354" mass="36928">MPLPIWLIPIALKGAAVVAGTTGVGVAAHGAKKMKDANDTAKAAQSRHERNMARFEKENETTTKNMDKLGKLELEILHSFSEFSDLFEQIKNRPTFETYSKNGVSLPKYDGEKIKEVSVGAGVLLGGLGGAGLGAAGGFAAAGATTAAVMALGTASTGTAIASLSGVAATNATLALLGGGTLATGGGGMAAGAAALGAATLGVGLLVGGIIFSFTGGKLSDKADEAWAQMKKAEGKINNICNYLVDLYSTSNKYYETLFKVNGIYERRLNCLKSIVTVLGHTDWNTFTPEEKKITENTVLLVGLLYNMCKVELVLKSEKENDINAINKATVEISINNANAILQNGGYETVRKSL</sequence>
<name>A0A401LEM1_9FIRM</name>
<keyword evidence="2" id="KW-0812">Transmembrane</keyword>
<keyword evidence="1" id="KW-0175">Coiled coil</keyword>
<keyword evidence="2" id="KW-1133">Transmembrane helix</keyword>
<proteinExistence type="predicted"/>
<feature type="transmembrane region" description="Helical" evidence="2">
    <location>
        <begin position="189"/>
        <end position="212"/>
    </location>
</feature>
<reference evidence="3 4" key="1">
    <citation type="submission" date="2018-10" db="EMBL/GenBank/DDBJ databases">
        <title>Draft Genome Sequence of Anaerotignum sp. KCTC 15736.</title>
        <authorList>
            <person name="Choi S.H."/>
            <person name="Kim J.S."/>
            <person name="Kang S.W."/>
            <person name="Lee J.S."/>
            <person name="Park S.H."/>
        </authorList>
    </citation>
    <scope>NUCLEOTIDE SEQUENCE [LARGE SCALE GENOMIC DNA]</scope>
    <source>
        <strain evidence="3 4">KCTC 15736</strain>
    </source>
</reference>
<evidence type="ECO:0000313" key="4">
    <source>
        <dbReference type="Proteomes" id="UP000287361"/>
    </source>
</evidence>
<feature type="transmembrane region" description="Helical" evidence="2">
    <location>
        <begin position="6"/>
        <end position="28"/>
    </location>
</feature>
<evidence type="ECO:0000313" key="3">
    <source>
        <dbReference type="EMBL" id="GCB29980.1"/>
    </source>
</evidence>
<evidence type="ECO:0000256" key="2">
    <source>
        <dbReference type="SAM" id="Phobius"/>
    </source>
</evidence>
<keyword evidence="4" id="KW-1185">Reference proteome</keyword>
<accession>A0A401LEM1</accession>
<feature type="coiled-coil region" evidence="1">
    <location>
        <begin position="38"/>
        <end position="65"/>
    </location>
</feature>
<keyword evidence="2" id="KW-0472">Membrane</keyword>
<dbReference type="AlphaFoldDB" id="A0A401LEM1"/>
<evidence type="ECO:0000256" key="1">
    <source>
        <dbReference type="SAM" id="Coils"/>
    </source>
</evidence>